<feature type="transmembrane region" description="Helical" evidence="6">
    <location>
        <begin position="274"/>
        <end position="296"/>
    </location>
</feature>
<feature type="transmembrane region" description="Helical" evidence="6">
    <location>
        <begin position="316"/>
        <end position="335"/>
    </location>
</feature>
<feature type="transmembrane region" description="Helical" evidence="6">
    <location>
        <begin position="184"/>
        <end position="202"/>
    </location>
</feature>
<dbReference type="PANTHER" id="PTHR42718">
    <property type="entry name" value="MAJOR FACILITATOR SUPERFAMILY MULTIDRUG TRANSPORTER MFSC"/>
    <property type="match status" value="1"/>
</dbReference>
<feature type="region of interest" description="Disordered" evidence="5">
    <location>
        <begin position="465"/>
        <end position="490"/>
    </location>
</feature>
<comment type="caution">
    <text evidence="8">The sequence shown here is derived from an EMBL/GenBank/DDBJ whole genome shotgun (WGS) entry which is preliminary data.</text>
</comment>
<keyword evidence="9" id="KW-1185">Reference proteome</keyword>
<gene>
    <name evidence="8" type="ORF">GCM10010151_18940</name>
</gene>
<dbReference type="EMBL" id="BAAABM010000015">
    <property type="protein sequence ID" value="GAA0329319.1"/>
    <property type="molecule type" value="Genomic_DNA"/>
</dbReference>
<feature type="transmembrane region" description="Helical" evidence="6">
    <location>
        <begin position="62"/>
        <end position="79"/>
    </location>
</feature>
<keyword evidence="2 6" id="KW-0812">Transmembrane</keyword>
<dbReference type="Gene3D" id="1.20.1250.20">
    <property type="entry name" value="MFS general substrate transporter like domains"/>
    <property type="match status" value="1"/>
</dbReference>
<evidence type="ECO:0000256" key="3">
    <source>
        <dbReference type="ARBA" id="ARBA00022989"/>
    </source>
</evidence>
<dbReference type="InterPro" id="IPR036259">
    <property type="entry name" value="MFS_trans_sf"/>
</dbReference>
<evidence type="ECO:0000256" key="4">
    <source>
        <dbReference type="ARBA" id="ARBA00023136"/>
    </source>
</evidence>
<sequence length="490" mass="50702">MTAGAERTGRAGAGSEAGEAFDRRLLAPMILGAVLNPINSSIVSVALVPIGAAFGAPPSQTAWLVSALYLATSIGQPVVGRLIDLYGPRRLFLAGTALVGIAGLVGLLAPDLAVLVVARVLLGFGTCAGYPAAMYLIRSEAARTGRGSPAGVLTVIAVSTQTVAVVGPTLGGLLIAAGGWRTTFAVNIPLAAAGLIIGFLRVPGTPLPERAARERPATRLDLPGMALFAVTLVALLLFLMRPGAGHWYLPALAAMAAAGFALRESRAAEPFIDLGVLAGNVPLLLTYARTLLAYVVSYSFLYGYTQWLEEGRGLSASQTGLAQLPLFLTGILVSSLTGRHKDIRGKLLVGSIGQIMACAMLLLLHRGSAVRLLVAVAIVCGVPQGLNSLALQNSVYHQADPARIGSSAGLLRTFTYLGAMVSSAASGVFFSRRADTGGLHHLAWFMLAAGAVFLAVTVTDRSLRRIGGDTGGTSPRPGTTRARPPEERNE</sequence>
<feature type="transmembrane region" description="Helical" evidence="6">
    <location>
        <begin position="442"/>
        <end position="459"/>
    </location>
</feature>
<evidence type="ECO:0000256" key="1">
    <source>
        <dbReference type="ARBA" id="ARBA00004651"/>
    </source>
</evidence>
<keyword evidence="4 6" id="KW-0472">Membrane</keyword>
<feature type="domain" description="Major facilitator superfamily (MFS) profile" evidence="7">
    <location>
        <begin position="25"/>
        <end position="467"/>
    </location>
</feature>
<feature type="transmembrane region" description="Helical" evidence="6">
    <location>
        <begin position="91"/>
        <end position="110"/>
    </location>
</feature>
<feature type="compositionally biased region" description="Low complexity" evidence="5">
    <location>
        <begin position="472"/>
        <end position="482"/>
    </location>
</feature>
<feature type="transmembrane region" description="Helical" evidence="6">
    <location>
        <begin position="33"/>
        <end position="56"/>
    </location>
</feature>
<name>A0ABN0W8Z2_9ACTN</name>
<evidence type="ECO:0000256" key="6">
    <source>
        <dbReference type="SAM" id="Phobius"/>
    </source>
</evidence>
<evidence type="ECO:0000259" key="7">
    <source>
        <dbReference type="PROSITE" id="PS50850"/>
    </source>
</evidence>
<reference evidence="8 9" key="1">
    <citation type="journal article" date="2019" name="Int. J. Syst. Evol. Microbiol.">
        <title>The Global Catalogue of Microorganisms (GCM) 10K type strain sequencing project: providing services to taxonomists for standard genome sequencing and annotation.</title>
        <authorList>
            <consortium name="The Broad Institute Genomics Platform"/>
            <consortium name="The Broad Institute Genome Sequencing Center for Infectious Disease"/>
            <person name="Wu L."/>
            <person name="Ma J."/>
        </authorList>
    </citation>
    <scope>NUCLEOTIDE SEQUENCE [LARGE SCALE GENOMIC DNA]</scope>
    <source>
        <strain evidence="8 9">JCM 3146</strain>
    </source>
</reference>
<feature type="transmembrane region" description="Helical" evidence="6">
    <location>
        <begin position="116"/>
        <end position="137"/>
    </location>
</feature>
<dbReference type="Gene3D" id="1.20.1720.10">
    <property type="entry name" value="Multidrug resistance protein D"/>
    <property type="match status" value="1"/>
</dbReference>
<feature type="transmembrane region" description="Helical" evidence="6">
    <location>
        <begin position="149"/>
        <end position="178"/>
    </location>
</feature>
<feature type="transmembrane region" description="Helical" evidence="6">
    <location>
        <begin position="410"/>
        <end position="430"/>
    </location>
</feature>
<keyword evidence="3 6" id="KW-1133">Transmembrane helix</keyword>
<evidence type="ECO:0000313" key="9">
    <source>
        <dbReference type="Proteomes" id="UP001501822"/>
    </source>
</evidence>
<organism evidence="8 9">
    <name type="scientific">Actinoallomurus spadix</name>
    <dbReference type="NCBI Taxonomy" id="79912"/>
    <lineage>
        <taxon>Bacteria</taxon>
        <taxon>Bacillati</taxon>
        <taxon>Actinomycetota</taxon>
        <taxon>Actinomycetes</taxon>
        <taxon>Streptosporangiales</taxon>
        <taxon>Thermomonosporaceae</taxon>
        <taxon>Actinoallomurus</taxon>
    </lineage>
</organism>
<evidence type="ECO:0000313" key="8">
    <source>
        <dbReference type="EMBL" id="GAA0329319.1"/>
    </source>
</evidence>
<dbReference type="Proteomes" id="UP001501822">
    <property type="component" value="Unassembled WGS sequence"/>
</dbReference>
<feature type="transmembrane region" description="Helical" evidence="6">
    <location>
        <begin position="246"/>
        <end position="262"/>
    </location>
</feature>
<accession>A0ABN0W8Z2</accession>
<comment type="subcellular location">
    <subcellularLocation>
        <location evidence="1">Cell membrane</location>
        <topology evidence="1">Multi-pass membrane protein</topology>
    </subcellularLocation>
</comment>
<feature type="transmembrane region" description="Helical" evidence="6">
    <location>
        <begin position="347"/>
        <end position="364"/>
    </location>
</feature>
<evidence type="ECO:0000256" key="2">
    <source>
        <dbReference type="ARBA" id="ARBA00022692"/>
    </source>
</evidence>
<dbReference type="PROSITE" id="PS50850">
    <property type="entry name" value="MFS"/>
    <property type="match status" value="1"/>
</dbReference>
<dbReference type="PANTHER" id="PTHR42718:SF39">
    <property type="entry name" value="ACTINORHODIN TRANSPORTER-RELATED"/>
    <property type="match status" value="1"/>
</dbReference>
<protein>
    <submittedName>
        <fullName evidence="8">MFS transporter</fullName>
    </submittedName>
</protein>
<dbReference type="SUPFAM" id="SSF103473">
    <property type="entry name" value="MFS general substrate transporter"/>
    <property type="match status" value="1"/>
</dbReference>
<proteinExistence type="predicted"/>
<feature type="transmembrane region" description="Helical" evidence="6">
    <location>
        <begin position="222"/>
        <end position="240"/>
    </location>
</feature>
<evidence type="ECO:0000256" key="5">
    <source>
        <dbReference type="SAM" id="MobiDB-lite"/>
    </source>
</evidence>
<dbReference type="Pfam" id="PF07690">
    <property type="entry name" value="MFS_1"/>
    <property type="match status" value="1"/>
</dbReference>
<dbReference type="InterPro" id="IPR011701">
    <property type="entry name" value="MFS"/>
</dbReference>
<dbReference type="InterPro" id="IPR020846">
    <property type="entry name" value="MFS_dom"/>
</dbReference>
<feature type="transmembrane region" description="Helical" evidence="6">
    <location>
        <begin position="370"/>
        <end position="389"/>
    </location>
</feature>
<dbReference type="RefSeq" id="WP_252806921.1">
    <property type="nucleotide sequence ID" value="NZ_BAAABM010000015.1"/>
</dbReference>